<evidence type="ECO:0000259" key="5">
    <source>
        <dbReference type="PROSITE" id="PS50931"/>
    </source>
</evidence>
<dbReference type="PANTHER" id="PTHR30579">
    <property type="entry name" value="TRANSCRIPTIONAL REGULATOR"/>
    <property type="match status" value="1"/>
</dbReference>
<keyword evidence="3" id="KW-0238">DNA-binding</keyword>
<dbReference type="Pfam" id="PF00126">
    <property type="entry name" value="HTH_1"/>
    <property type="match status" value="1"/>
</dbReference>
<dbReference type="RefSeq" id="WP_265680475.1">
    <property type="nucleotide sequence ID" value="NZ_CP120863.1"/>
</dbReference>
<dbReference type="Gene3D" id="3.40.190.10">
    <property type="entry name" value="Periplasmic binding protein-like II"/>
    <property type="match status" value="2"/>
</dbReference>
<dbReference type="InterPro" id="IPR000847">
    <property type="entry name" value="LysR_HTH_N"/>
</dbReference>
<proteinExistence type="inferred from homology"/>
<reference evidence="6 7" key="1">
    <citation type="submission" date="2023-03" db="EMBL/GenBank/DDBJ databases">
        <title>Roseibium porphyridii sp. nov. and Roseibium rhodosorbium sp. nov. isolated from marine algae, Porphyridium cruentum and Rhodosorus marinus, respectively.</title>
        <authorList>
            <person name="Lee M.W."/>
            <person name="Choi B.J."/>
            <person name="Lee J.K."/>
            <person name="Choi D.G."/>
            <person name="Baek J.H."/>
            <person name="Bayburt H."/>
            <person name="Kim J.M."/>
            <person name="Han D.M."/>
            <person name="Kim K.H."/>
            <person name="Jeon C.O."/>
        </authorList>
    </citation>
    <scope>NUCLEOTIDE SEQUENCE [LARGE SCALE GENOMIC DNA]</scope>
    <source>
        <strain evidence="6 7">KMA01</strain>
    </source>
</reference>
<evidence type="ECO:0000313" key="7">
    <source>
        <dbReference type="Proteomes" id="UP001209803"/>
    </source>
</evidence>
<evidence type="ECO:0000256" key="1">
    <source>
        <dbReference type="ARBA" id="ARBA00009437"/>
    </source>
</evidence>
<dbReference type="PANTHER" id="PTHR30579:SF7">
    <property type="entry name" value="HTH-TYPE TRANSCRIPTIONAL REGULATOR LRHA-RELATED"/>
    <property type="match status" value="1"/>
</dbReference>
<dbReference type="InterPro" id="IPR036390">
    <property type="entry name" value="WH_DNA-bd_sf"/>
</dbReference>
<dbReference type="InterPro" id="IPR005119">
    <property type="entry name" value="LysR_subst-bd"/>
</dbReference>
<keyword evidence="4" id="KW-0804">Transcription</keyword>
<name>A0ABY8F1H1_9HYPH</name>
<dbReference type="SUPFAM" id="SSF53850">
    <property type="entry name" value="Periplasmic binding protein-like II"/>
    <property type="match status" value="1"/>
</dbReference>
<dbReference type="InterPro" id="IPR050176">
    <property type="entry name" value="LTTR"/>
</dbReference>
<dbReference type="EMBL" id="CP120863">
    <property type="protein sequence ID" value="WFE89323.1"/>
    <property type="molecule type" value="Genomic_DNA"/>
</dbReference>
<dbReference type="Pfam" id="PF03466">
    <property type="entry name" value="LysR_substrate"/>
    <property type="match status" value="1"/>
</dbReference>
<dbReference type="PROSITE" id="PS50931">
    <property type="entry name" value="HTH_LYSR"/>
    <property type="match status" value="1"/>
</dbReference>
<organism evidence="6 7">
    <name type="scientific">Roseibium porphyridii</name>
    <dbReference type="NCBI Taxonomy" id="2866279"/>
    <lineage>
        <taxon>Bacteria</taxon>
        <taxon>Pseudomonadati</taxon>
        <taxon>Pseudomonadota</taxon>
        <taxon>Alphaproteobacteria</taxon>
        <taxon>Hyphomicrobiales</taxon>
        <taxon>Stappiaceae</taxon>
        <taxon>Roseibium</taxon>
    </lineage>
</organism>
<evidence type="ECO:0000256" key="2">
    <source>
        <dbReference type="ARBA" id="ARBA00023015"/>
    </source>
</evidence>
<evidence type="ECO:0000313" key="6">
    <source>
        <dbReference type="EMBL" id="WFE89323.1"/>
    </source>
</evidence>
<evidence type="ECO:0000256" key="4">
    <source>
        <dbReference type="ARBA" id="ARBA00023163"/>
    </source>
</evidence>
<dbReference type="Proteomes" id="UP001209803">
    <property type="component" value="Chromosome"/>
</dbReference>
<protein>
    <submittedName>
        <fullName evidence="6">LysR family transcriptional regulator</fullName>
    </submittedName>
</protein>
<evidence type="ECO:0000256" key="3">
    <source>
        <dbReference type="ARBA" id="ARBA00023125"/>
    </source>
</evidence>
<dbReference type="InterPro" id="IPR036388">
    <property type="entry name" value="WH-like_DNA-bd_sf"/>
</dbReference>
<keyword evidence="2" id="KW-0805">Transcription regulation</keyword>
<dbReference type="Gene3D" id="1.10.10.10">
    <property type="entry name" value="Winged helix-like DNA-binding domain superfamily/Winged helix DNA-binding domain"/>
    <property type="match status" value="1"/>
</dbReference>
<gene>
    <name evidence="6" type="ORF">K1718_24730</name>
</gene>
<sequence length="278" mass="29632">MTDLDPDLLRAFIGVAETNSFTKAGLLTGASQSAVSIKIKKLEERLGNTLLARSPRSVQLTAFGARFLNDARELITLHDRVISRANGKDTPKQVLLGISDHAAGARLPEIIAKLSLELPECRWHVTVGLSGSLFSDYKSGLFNAVLVRFEDVEATGQTAFEEELVWTASNDFQWQAGSNLPLVALASSCALRQLATNALNTAGVGFEDAFVGTGVGAVQAAVSSGLGIACLDKRNVPGGCRDIGAEYQLPKLPKTRMTLYSREKAAIGSAILRAFRAA</sequence>
<feature type="domain" description="HTH lysR-type" evidence="5">
    <location>
        <begin position="4"/>
        <end position="61"/>
    </location>
</feature>
<keyword evidence="7" id="KW-1185">Reference proteome</keyword>
<accession>A0ABY8F1H1</accession>
<comment type="similarity">
    <text evidence="1">Belongs to the LysR transcriptional regulatory family.</text>
</comment>
<dbReference type="SUPFAM" id="SSF46785">
    <property type="entry name" value="Winged helix' DNA-binding domain"/>
    <property type="match status" value="1"/>
</dbReference>